<dbReference type="HAMAP" id="MF_00235">
    <property type="entry name" value="Adenylate_kinase_Adk"/>
    <property type="match status" value="1"/>
</dbReference>
<gene>
    <name evidence="5" type="ORF">RMAR00112_LOCUS26486</name>
</gene>
<sequence>MMNTVRLLREVKRSHIRSSRRLSTRRDQVLVWVLGGPGSGKGTQCKLVQKNFDAEHLIPGEMLRREASRKTELGCKIESMLMDGRIVPPTVTVPLLKEAIAATDKKIVLIDGFPRDLENRAEFHRSLARDCDLLLVYECSEAELLRRLKKRGETSGRSDDNENTILKRFTSFRLRTVPVIDLYRNSGKLKIVDGAKEIEEVSRQTFNVIRAVEKRQVAEELGSSDTW</sequence>
<dbReference type="Pfam" id="PF00406">
    <property type="entry name" value="ADK"/>
    <property type="match status" value="1"/>
</dbReference>
<evidence type="ECO:0008006" key="6">
    <source>
        <dbReference type="Google" id="ProtNLM"/>
    </source>
</evidence>
<comment type="similarity">
    <text evidence="4">Belongs to the adenylate kinase family.</text>
</comment>
<organism evidence="5">
    <name type="scientific">Rhodosorus marinus</name>
    <dbReference type="NCBI Taxonomy" id="101924"/>
    <lineage>
        <taxon>Eukaryota</taxon>
        <taxon>Rhodophyta</taxon>
        <taxon>Stylonematophyceae</taxon>
        <taxon>Stylonematales</taxon>
        <taxon>Stylonemataceae</taxon>
        <taxon>Rhodosorus</taxon>
    </lineage>
</organism>
<keyword evidence="3 4" id="KW-0418">Kinase</keyword>
<dbReference type="PRINTS" id="PR00094">
    <property type="entry name" value="ADENYLTKNASE"/>
</dbReference>
<dbReference type="InterPro" id="IPR033690">
    <property type="entry name" value="Adenylat_kinase_CS"/>
</dbReference>
<dbReference type="CDD" id="cd01428">
    <property type="entry name" value="ADK"/>
    <property type="match status" value="1"/>
</dbReference>
<protein>
    <recommendedName>
        <fullName evidence="6">Adenylate kinase</fullName>
    </recommendedName>
</protein>
<dbReference type="Gene3D" id="3.40.50.300">
    <property type="entry name" value="P-loop containing nucleotide triphosphate hydrolases"/>
    <property type="match status" value="1"/>
</dbReference>
<evidence type="ECO:0000256" key="3">
    <source>
        <dbReference type="ARBA" id="ARBA00022777"/>
    </source>
</evidence>
<dbReference type="SUPFAM" id="SSF52540">
    <property type="entry name" value="P-loop containing nucleoside triphosphate hydrolases"/>
    <property type="match status" value="1"/>
</dbReference>
<dbReference type="GO" id="GO:0006139">
    <property type="term" value="P:nucleobase-containing compound metabolic process"/>
    <property type="evidence" value="ECO:0007669"/>
    <property type="project" value="InterPro"/>
</dbReference>
<evidence type="ECO:0000313" key="5">
    <source>
        <dbReference type="EMBL" id="CAE0058430.1"/>
    </source>
</evidence>
<dbReference type="GO" id="GO:0019205">
    <property type="term" value="F:nucleobase-containing compound kinase activity"/>
    <property type="evidence" value="ECO:0007669"/>
    <property type="project" value="InterPro"/>
</dbReference>
<dbReference type="AlphaFoldDB" id="A0A7S3A2E8"/>
<accession>A0A7S3A2E8</accession>
<evidence type="ECO:0000256" key="1">
    <source>
        <dbReference type="ARBA" id="ARBA00022679"/>
    </source>
</evidence>
<proteinExistence type="inferred from homology"/>
<evidence type="ECO:0000256" key="2">
    <source>
        <dbReference type="ARBA" id="ARBA00022741"/>
    </source>
</evidence>
<dbReference type="InterPro" id="IPR000850">
    <property type="entry name" value="Adenylat/UMP-CMP_kin"/>
</dbReference>
<dbReference type="PROSITE" id="PS00113">
    <property type="entry name" value="ADENYLATE_KINASE"/>
    <property type="match status" value="1"/>
</dbReference>
<dbReference type="InterPro" id="IPR027417">
    <property type="entry name" value="P-loop_NTPase"/>
</dbReference>
<keyword evidence="2" id="KW-0547">Nucleotide-binding</keyword>
<evidence type="ECO:0000256" key="4">
    <source>
        <dbReference type="RuleBase" id="RU003330"/>
    </source>
</evidence>
<dbReference type="PANTHER" id="PTHR23359">
    <property type="entry name" value="NUCLEOTIDE KINASE"/>
    <property type="match status" value="1"/>
</dbReference>
<reference evidence="5" key="1">
    <citation type="submission" date="2021-01" db="EMBL/GenBank/DDBJ databases">
        <authorList>
            <person name="Corre E."/>
            <person name="Pelletier E."/>
            <person name="Niang G."/>
            <person name="Scheremetjew M."/>
            <person name="Finn R."/>
            <person name="Kale V."/>
            <person name="Holt S."/>
            <person name="Cochrane G."/>
            <person name="Meng A."/>
            <person name="Brown T."/>
            <person name="Cohen L."/>
        </authorList>
    </citation>
    <scope>NUCLEOTIDE SEQUENCE</scope>
    <source>
        <strain evidence="5">CCMP 769</strain>
    </source>
</reference>
<dbReference type="EMBL" id="HBHW01034330">
    <property type="protein sequence ID" value="CAE0058430.1"/>
    <property type="molecule type" value="Transcribed_RNA"/>
</dbReference>
<keyword evidence="1 4" id="KW-0808">Transferase</keyword>
<dbReference type="GO" id="GO:0005524">
    <property type="term" value="F:ATP binding"/>
    <property type="evidence" value="ECO:0007669"/>
    <property type="project" value="InterPro"/>
</dbReference>
<name>A0A7S3A2E8_9RHOD</name>